<keyword evidence="5" id="KW-1185">Reference proteome</keyword>
<dbReference type="PROSITE" id="PS51335">
    <property type="entry name" value="ELMO"/>
    <property type="match status" value="1"/>
</dbReference>
<feature type="region of interest" description="Disordered" evidence="1">
    <location>
        <begin position="633"/>
        <end position="669"/>
    </location>
</feature>
<name>A0ABR3DUQ6_9TRYP</name>
<accession>A0ABR3DUQ6</accession>
<keyword evidence="2" id="KW-0732">Signal</keyword>
<dbReference type="InterPro" id="IPR006816">
    <property type="entry name" value="ELMO_dom"/>
</dbReference>
<feature type="compositionally biased region" description="Low complexity" evidence="1">
    <location>
        <begin position="358"/>
        <end position="375"/>
    </location>
</feature>
<dbReference type="EMBL" id="JBAMZM010000037">
    <property type="protein sequence ID" value="KAL0492902.1"/>
    <property type="molecule type" value="Genomic_DNA"/>
</dbReference>
<dbReference type="PANTHER" id="PTHR12771:SF2">
    <property type="entry name" value="ELMO DOMAIN-CONTAINING PROTEIN 3"/>
    <property type="match status" value="1"/>
</dbReference>
<protein>
    <submittedName>
        <fullName evidence="4">ELMO/CED-12 family</fullName>
    </submittedName>
</protein>
<proteinExistence type="predicted"/>
<feature type="domain" description="ELMO" evidence="3">
    <location>
        <begin position="691"/>
        <end position="916"/>
    </location>
</feature>
<evidence type="ECO:0000256" key="1">
    <source>
        <dbReference type="SAM" id="MobiDB-lite"/>
    </source>
</evidence>
<dbReference type="Pfam" id="PF04727">
    <property type="entry name" value="ELMO_CED12"/>
    <property type="match status" value="1"/>
</dbReference>
<dbReference type="InterPro" id="IPR050868">
    <property type="entry name" value="ELMO_domain-containing"/>
</dbReference>
<feature type="chain" id="PRO_5045319558" evidence="2">
    <location>
        <begin position="19"/>
        <end position="952"/>
    </location>
</feature>
<dbReference type="Proteomes" id="UP001443563">
    <property type="component" value="Unassembled WGS sequence"/>
</dbReference>
<feature type="region of interest" description="Disordered" evidence="1">
    <location>
        <begin position="206"/>
        <end position="239"/>
    </location>
</feature>
<feature type="region of interest" description="Disordered" evidence="1">
    <location>
        <begin position="153"/>
        <end position="176"/>
    </location>
</feature>
<feature type="region of interest" description="Disordered" evidence="1">
    <location>
        <begin position="349"/>
        <end position="387"/>
    </location>
</feature>
<dbReference type="PANTHER" id="PTHR12771">
    <property type="entry name" value="ENGULFMENT AND CELL MOTILITY"/>
    <property type="match status" value="1"/>
</dbReference>
<evidence type="ECO:0000313" key="5">
    <source>
        <dbReference type="Proteomes" id="UP001443563"/>
    </source>
</evidence>
<evidence type="ECO:0000259" key="3">
    <source>
        <dbReference type="PROSITE" id="PS51335"/>
    </source>
</evidence>
<sequence>MVAADWSILVLCSIVTDASVVMSLLRTNAILKRYRREHLEQDAAELSAKAEGQFEEGCDDHTAAYPNVDAFQAIGLAPGAMLAPLLSPPSLMRNEQTTQMTGMAAQSRGSLSAGEPSGFHGTVASLESLQNTPVATMAAAPSTTFTIQTSFLREGGDEGNHTTPGRSSRSRDPMVRAGAEEETFPGVDHFAAPRCPLLLLSPPTSGASPALATTGRRDADSTAPLGWRSPSDLSGAEDRGLAGAHSHLIFTHPTALSTIGTTGWEAVASVADMPVAAQPNHDARETAASALAPLAGESCEPVCSASGLSSSLLAARTLRRLTGGGERAHISAPVSTVLPRSIEGLTRAYQSPSVEKGSSTLSSPSSPSTAAEQQSNRGEVEGEPPVLREEAVRQLDLVYARMTVELPTASVHKDSSTSAALRFDMSDTLLQPPTSILSEPSTATARTRDKSAMSFGSFGRPVAYGSLASRRLAYTTDGGDATDEGVFSPISLMDDTERGFYARAVGDRNALLADNRAAVPMPQLLSFSGTARSSPRIWDDEDVDVDPTTAFSDPSLRLSFALPPITFYEAYLSLTKKLQPADTSAAFIAEGETVKTAESSSKLSPQAIEVPKLKKRSLISIFWCCSDQGRAAATVGKQPQSSPPSPRGLTREERNGVAAAEATVSTPGGPEEHLRIIRALKSQSLSLQLPTHRRMLLTVFNTLTGNIPWVNTNGNPLPSSSDAPLPLFSPTTVKWESIGFQGANPATDVRATGVLGVIQLLYLIDYYPAFAQRLWQLCRDPANERASPPLSNGHCGSAPPATAKGGGVSDELPFVLVCFSFTAVVLDAAGQHILDDEVQKVANARLPVSASQATLAKTTRPVPHPSSYPGMYVCCECYVGALALFVDAWRARPQGEARGNFDVAASTVPLKRPSIADFGDIKARLRGQLLKKGAAKVMQEAARHVRGAEGRY</sequence>
<reference evidence="4 5" key="1">
    <citation type="submission" date="2024-02" db="EMBL/GenBank/DDBJ databases">
        <title>FIRST GENOME SEQUENCES OF Leishmania (Viannia) shawi, Leishmania (Viannia) lindenbergi AND Leishmania (Viannia) utingensis.</title>
        <authorList>
            <person name="Resadore F."/>
            <person name="Custodio M.G.F."/>
            <person name="Boite M.C."/>
            <person name="Cupolillo E."/>
            <person name="Ferreira G.E.M."/>
        </authorList>
    </citation>
    <scope>NUCLEOTIDE SEQUENCE [LARGE SCALE GENOMIC DNA]</scope>
    <source>
        <strain evidence="4 5">MCEB/BR/1984/M8408</strain>
    </source>
</reference>
<evidence type="ECO:0000256" key="2">
    <source>
        <dbReference type="SAM" id="SignalP"/>
    </source>
</evidence>
<comment type="caution">
    <text evidence="4">The sequence shown here is derived from an EMBL/GenBank/DDBJ whole genome shotgun (WGS) entry which is preliminary data.</text>
</comment>
<gene>
    <name evidence="4" type="ORF">Q4I29_007846</name>
</gene>
<evidence type="ECO:0000313" key="4">
    <source>
        <dbReference type="EMBL" id="KAL0492902.1"/>
    </source>
</evidence>
<feature type="signal peptide" evidence="2">
    <location>
        <begin position="1"/>
        <end position="18"/>
    </location>
</feature>
<organism evidence="4 5">
    <name type="scientific">Leishmania shawi</name>
    <dbReference type="NCBI Taxonomy" id="5680"/>
    <lineage>
        <taxon>Eukaryota</taxon>
        <taxon>Discoba</taxon>
        <taxon>Euglenozoa</taxon>
        <taxon>Kinetoplastea</taxon>
        <taxon>Metakinetoplastina</taxon>
        <taxon>Trypanosomatida</taxon>
        <taxon>Trypanosomatidae</taxon>
        <taxon>Leishmaniinae</taxon>
        <taxon>Leishmania</taxon>
        <taxon>Leishmania guyanensis species complex</taxon>
    </lineage>
</organism>